<reference evidence="1" key="1">
    <citation type="journal article" date="2020" name="Stud. Mycol.">
        <title>101 Dothideomycetes genomes: a test case for predicting lifestyles and emergence of pathogens.</title>
        <authorList>
            <person name="Haridas S."/>
            <person name="Albert R."/>
            <person name="Binder M."/>
            <person name="Bloem J."/>
            <person name="Labutti K."/>
            <person name="Salamov A."/>
            <person name="Andreopoulos B."/>
            <person name="Baker S."/>
            <person name="Barry K."/>
            <person name="Bills G."/>
            <person name="Bluhm B."/>
            <person name="Cannon C."/>
            <person name="Castanera R."/>
            <person name="Culley D."/>
            <person name="Daum C."/>
            <person name="Ezra D."/>
            <person name="Gonzalez J."/>
            <person name="Henrissat B."/>
            <person name="Kuo A."/>
            <person name="Liang C."/>
            <person name="Lipzen A."/>
            <person name="Lutzoni F."/>
            <person name="Magnuson J."/>
            <person name="Mondo S."/>
            <person name="Nolan M."/>
            <person name="Ohm R."/>
            <person name="Pangilinan J."/>
            <person name="Park H.-J."/>
            <person name="Ramirez L."/>
            <person name="Alfaro M."/>
            <person name="Sun H."/>
            <person name="Tritt A."/>
            <person name="Yoshinaga Y."/>
            <person name="Zwiers L.-H."/>
            <person name="Turgeon B."/>
            <person name="Goodwin S."/>
            <person name="Spatafora J."/>
            <person name="Crous P."/>
            <person name="Grigoriev I."/>
        </authorList>
    </citation>
    <scope>NUCLEOTIDE SEQUENCE</scope>
    <source>
        <strain evidence="1">CBS 175.79</strain>
    </source>
</reference>
<dbReference type="Gene3D" id="3.30.70.100">
    <property type="match status" value="1"/>
</dbReference>
<dbReference type="InterPro" id="IPR008000">
    <property type="entry name" value="Rham/fucose_mutarotase"/>
</dbReference>
<proteinExistence type="predicted"/>
<sequence>MADSTTTQAQSPKPRRVAQIVYLRPECIDEYRKCHAAVWPAVLEQIRDSNIVDYSINLITKPRLTLYATFKYVGSDWDADMARMAANETVQEWWRMTDKMQESPNEGAKGSLAGNTGDGAGWWAGGEEVFYFEG</sequence>
<gene>
    <name evidence="1" type="ORF">BU24DRAFT_403318</name>
</gene>
<accession>A0A6A5X6E7</accession>
<dbReference type="InterPro" id="IPR011008">
    <property type="entry name" value="Dimeric_a/b-barrel"/>
</dbReference>
<dbReference type="GO" id="GO:0016857">
    <property type="term" value="F:racemase and epimerase activity, acting on carbohydrates and derivatives"/>
    <property type="evidence" value="ECO:0007669"/>
    <property type="project" value="InterPro"/>
</dbReference>
<evidence type="ECO:0000313" key="1">
    <source>
        <dbReference type="EMBL" id="KAF2008417.1"/>
    </source>
</evidence>
<dbReference type="RefSeq" id="XP_033376756.1">
    <property type="nucleotide sequence ID" value="XM_033525566.1"/>
</dbReference>
<dbReference type="GeneID" id="54282963"/>
<evidence type="ECO:0000313" key="2">
    <source>
        <dbReference type="Proteomes" id="UP000799778"/>
    </source>
</evidence>
<dbReference type="OrthoDB" id="9981546at2759"/>
<protein>
    <submittedName>
        <fullName evidence="1">DUF718 domain protein</fullName>
    </submittedName>
</protein>
<organism evidence="1 2">
    <name type="scientific">Aaosphaeria arxii CBS 175.79</name>
    <dbReference type="NCBI Taxonomy" id="1450172"/>
    <lineage>
        <taxon>Eukaryota</taxon>
        <taxon>Fungi</taxon>
        <taxon>Dikarya</taxon>
        <taxon>Ascomycota</taxon>
        <taxon>Pezizomycotina</taxon>
        <taxon>Dothideomycetes</taxon>
        <taxon>Pleosporomycetidae</taxon>
        <taxon>Pleosporales</taxon>
        <taxon>Pleosporales incertae sedis</taxon>
        <taxon>Aaosphaeria</taxon>
    </lineage>
</organism>
<name>A0A6A5X6E7_9PLEO</name>
<dbReference type="Proteomes" id="UP000799778">
    <property type="component" value="Unassembled WGS sequence"/>
</dbReference>
<keyword evidence="2" id="KW-1185">Reference proteome</keyword>
<dbReference type="AlphaFoldDB" id="A0A6A5X6E7"/>
<dbReference type="PANTHER" id="PTHR34389:SF2">
    <property type="entry name" value="L-RHAMNOSE MUTAROTASE"/>
    <property type="match status" value="1"/>
</dbReference>
<dbReference type="SUPFAM" id="SSF54909">
    <property type="entry name" value="Dimeric alpha+beta barrel"/>
    <property type="match status" value="1"/>
</dbReference>
<dbReference type="PANTHER" id="PTHR34389">
    <property type="entry name" value="L-RHAMNOSE MUTAROTASE"/>
    <property type="match status" value="1"/>
</dbReference>
<dbReference type="EMBL" id="ML978084">
    <property type="protein sequence ID" value="KAF2008417.1"/>
    <property type="molecule type" value="Genomic_DNA"/>
</dbReference>
<dbReference type="Pfam" id="PF05336">
    <property type="entry name" value="rhaM"/>
    <property type="match status" value="1"/>
</dbReference>